<reference evidence="8" key="1">
    <citation type="submission" date="2023-07" db="EMBL/GenBank/DDBJ databases">
        <title>Genomic Encyclopedia of Type Strains, Phase IV (KMG-IV): sequencing the most valuable type-strain genomes for metagenomic binning, comparative biology and taxonomic classification.</title>
        <authorList>
            <person name="Goeker M."/>
        </authorList>
    </citation>
    <scope>NUCLEOTIDE SEQUENCE</scope>
    <source>
        <strain evidence="8">DSM 26174</strain>
    </source>
</reference>
<feature type="transmembrane region" description="Helical" evidence="7">
    <location>
        <begin position="228"/>
        <end position="249"/>
    </location>
</feature>
<dbReference type="InterPro" id="IPR002293">
    <property type="entry name" value="AA/rel_permease1"/>
</dbReference>
<dbReference type="AlphaFoldDB" id="A0AAE3XRK3"/>
<feature type="transmembrane region" description="Helical" evidence="7">
    <location>
        <begin position="330"/>
        <end position="348"/>
    </location>
</feature>
<dbReference type="EMBL" id="JAVDQD010000005">
    <property type="protein sequence ID" value="MDR6240601.1"/>
    <property type="molecule type" value="Genomic_DNA"/>
</dbReference>
<dbReference type="GO" id="GO:0022857">
    <property type="term" value="F:transmembrane transporter activity"/>
    <property type="evidence" value="ECO:0007669"/>
    <property type="project" value="InterPro"/>
</dbReference>
<dbReference type="Pfam" id="PF13520">
    <property type="entry name" value="AA_permease_2"/>
    <property type="match status" value="1"/>
</dbReference>
<dbReference type="PIRSF" id="PIRSF006060">
    <property type="entry name" value="AA_transporter"/>
    <property type="match status" value="1"/>
</dbReference>
<feature type="transmembrane region" description="Helical" evidence="7">
    <location>
        <begin position="398"/>
        <end position="420"/>
    </location>
</feature>
<evidence type="ECO:0000256" key="5">
    <source>
        <dbReference type="ARBA" id="ARBA00022989"/>
    </source>
</evidence>
<dbReference type="RefSeq" id="WP_309940656.1">
    <property type="nucleotide sequence ID" value="NZ_AP025306.1"/>
</dbReference>
<organism evidence="8 9">
    <name type="scientific">Aureibacter tunicatorum</name>
    <dbReference type="NCBI Taxonomy" id="866807"/>
    <lineage>
        <taxon>Bacteria</taxon>
        <taxon>Pseudomonadati</taxon>
        <taxon>Bacteroidota</taxon>
        <taxon>Cytophagia</taxon>
        <taxon>Cytophagales</taxon>
        <taxon>Persicobacteraceae</taxon>
        <taxon>Aureibacter</taxon>
    </lineage>
</organism>
<dbReference type="Gene3D" id="1.20.1740.10">
    <property type="entry name" value="Amino acid/polyamine transporter I"/>
    <property type="match status" value="1"/>
</dbReference>
<keyword evidence="6 7" id="KW-0472">Membrane</keyword>
<evidence type="ECO:0000313" key="9">
    <source>
        <dbReference type="Proteomes" id="UP001185092"/>
    </source>
</evidence>
<protein>
    <submittedName>
        <fullName evidence="8">Amino acid transporter</fullName>
    </submittedName>
</protein>
<feature type="transmembrane region" description="Helical" evidence="7">
    <location>
        <begin position="432"/>
        <end position="452"/>
    </location>
</feature>
<feature type="transmembrane region" description="Helical" evidence="7">
    <location>
        <begin position="144"/>
        <end position="166"/>
    </location>
</feature>
<keyword evidence="9" id="KW-1185">Reference proteome</keyword>
<evidence type="ECO:0000256" key="7">
    <source>
        <dbReference type="SAM" id="Phobius"/>
    </source>
</evidence>
<feature type="transmembrane region" description="Helical" evidence="7">
    <location>
        <begin position="354"/>
        <end position="378"/>
    </location>
</feature>
<sequence>MKKISLLRLTFVSAALFMTLRNMPMMAITGMQMFFFNILTAFFFLIPVALVSAELATGWPKAEGVYHWVRLSFGERIGFLATWLQWLQSMFGMSSILAYIGTTVAYIIHPPLAMNPWFIFAAMVAVYWLLTFDNLYGEGVATKISSWALALGVLLPTVLLIAFGMLEFAKNGWSGINVPMNYDQWIPNLGDKNRLIMLMGFIFGYVGIEVSAHIANNVDNPSSTYPKGIFLAVIMVFVFTLLGALSIYIKIPAHQISESSGVMQIFTSYLSEYNLEFLMPIIAGLIAFGTAGQVSTWVSGPVDGLYQASLKGEFFSYFNQVNKYNVPVRLLFMQAVLLTLVSLSVLFFEDVNAAFIWLTSLAVILYAVMYILLFLSAIKLRYTYPEQERPYKVPFGNFGMWAVSISGIVVIFICLLVGFIPLSSLSQELKTAYPYIMLAMTILSIIVGLLIYKKR</sequence>
<evidence type="ECO:0000256" key="2">
    <source>
        <dbReference type="ARBA" id="ARBA00022448"/>
    </source>
</evidence>
<dbReference type="PANTHER" id="PTHR42770">
    <property type="entry name" value="AMINO ACID TRANSPORTER-RELATED"/>
    <property type="match status" value="1"/>
</dbReference>
<evidence type="ECO:0000256" key="3">
    <source>
        <dbReference type="ARBA" id="ARBA00022475"/>
    </source>
</evidence>
<evidence type="ECO:0000256" key="6">
    <source>
        <dbReference type="ARBA" id="ARBA00023136"/>
    </source>
</evidence>
<comment type="subcellular location">
    <subcellularLocation>
        <location evidence="1">Cell membrane</location>
        <topology evidence="1">Multi-pass membrane protein</topology>
    </subcellularLocation>
</comment>
<proteinExistence type="predicted"/>
<gene>
    <name evidence="8" type="ORF">HNQ88_003677</name>
</gene>
<dbReference type="PANTHER" id="PTHR42770:SF15">
    <property type="entry name" value="GLUTAMATE_GAMMA-AMINOBUTYRATE ANTIPORTER-RELATED"/>
    <property type="match status" value="1"/>
</dbReference>
<feature type="transmembrane region" description="Helical" evidence="7">
    <location>
        <begin position="112"/>
        <end position="132"/>
    </location>
</feature>
<accession>A0AAE3XRK3</accession>
<keyword evidence="2" id="KW-0813">Transport</keyword>
<keyword evidence="3" id="KW-1003">Cell membrane</keyword>
<keyword evidence="4 7" id="KW-0812">Transmembrane</keyword>
<name>A0AAE3XRK3_9BACT</name>
<dbReference type="GO" id="GO:0005886">
    <property type="term" value="C:plasma membrane"/>
    <property type="evidence" value="ECO:0007669"/>
    <property type="project" value="UniProtKB-SubCell"/>
</dbReference>
<dbReference type="InterPro" id="IPR050367">
    <property type="entry name" value="APC_superfamily"/>
</dbReference>
<evidence type="ECO:0000256" key="1">
    <source>
        <dbReference type="ARBA" id="ARBA00004651"/>
    </source>
</evidence>
<keyword evidence="5 7" id="KW-1133">Transmembrane helix</keyword>
<feature type="transmembrane region" description="Helical" evidence="7">
    <location>
        <begin position="195"/>
        <end position="216"/>
    </location>
</feature>
<dbReference type="Proteomes" id="UP001185092">
    <property type="component" value="Unassembled WGS sequence"/>
</dbReference>
<feature type="transmembrane region" description="Helical" evidence="7">
    <location>
        <begin position="77"/>
        <end position="100"/>
    </location>
</feature>
<evidence type="ECO:0000256" key="4">
    <source>
        <dbReference type="ARBA" id="ARBA00022692"/>
    </source>
</evidence>
<comment type="caution">
    <text evidence="8">The sequence shown here is derived from an EMBL/GenBank/DDBJ whole genome shotgun (WGS) entry which is preliminary data.</text>
</comment>
<evidence type="ECO:0000313" key="8">
    <source>
        <dbReference type="EMBL" id="MDR6240601.1"/>
    </source>
</evidence>